<dbReference type="AlphaFoldDB" id="A0A4S2MQI7"/>
<organism evidence="2 3">
    <name type="scientific">Ascodesmis nigricans</name>
    <dbReference type="NCBI Taxonomy" id="341454"/>
    <lineage>
        <taxon>Eukaryota</taxon>
        <taxon>Fungi</taxon>
        <taxon>Dikarya</taxon>
        <taxon>Ascomycota</taxon>
        <taxon>Pezizomycotina</taxon>
        <taxon>Pezizomycetes</taxon>
        <taxon>Pezizales</taxon>
        <taxon>Ascodesmidaceae</taxon>
        <taxon>Ascodesmis</taxon>
    </lineage>
</organism>
<proteinExistence type="predicted"/>
<evidence type="ECO:0000313" key="2">
    <source>
        <dbReference type="EMBL" id="TGZ76597.1"/>
    </source>
</evidence>
<keyword evidence="3" id="KW-1185">Reference proteome</keyword>
<dbReference type="Proteomes" id="UP000298138">
    <property type="component" value="Unassembled WGS sequence"/>
</dbReference>
<gene>
    <name evidence="2" type="ORF">EX30DRAFT_243332</name>
</gene>
<dbReference type="EMBL" id="ML220172">
    <property type="protein sequence ID" value="TGZ76597.1"/>
    <property type="molecule type" value="Genomic_DNA"/>
</dbReference>
<dbReference type="InParanoid" id="A0A4S2MQI7"/>
<evidence type="ECO:0000313" key="3">
    <source>
        <dbReference type="Proteomes" id="UP000298138"/>
    </source>
</evidence>
<accession>A0A4S2MQI7</accession>
<evidence type="ECO:0000256" key="1">
    <source>
        <dbReference type="SAM" id="MobiDB-lite"/>
    </source>
</evidence>
<name>A0A4S2MQI7_9PEZI</name>
<sequence length="155" mass="16666">MAPWARHGGLIEQVVTITVVMESRSDGESGEVEEERGGDCHSSPPSPLHSTPSTFHPAYYLPFLASSLHSSPSASFILPTISPSPPRILLSSSLLHVPSSPSSSTSLLYARTKNPWLHNPISPMLSPKPCFLINHANPPTSSPPSFTLQYTSLPN</sequence>
<protein>
    <submittedName>
        <fullName evidence="2">Uncharacterized protein</fullName>
    </submittedName>
</protein>
<feature type="region of interest" description="Disordered" evidence="1">
    <location>
        <begin position="23"/>
        <end position="51"/>
    </location>
</feature>
<reference evidence="2 3" key="1">
    <citation type="submission" date="2019-04" db="EMBL/GenBank/DDBJ databases">
        <title>Comparative genomics and transcriptomics to analyze fruiting body development in filamentous ascomycetes.</title>
        <authorList>
            <consortium name="DOE Joint Genome Institute"/>
            <person name="Lutkenhaus R."/>
            <person name="Traeger S."/>
            <person name="Breuer J."/>
            <person name="Kuo A."/>
            <person name="Lipzen A."/>
            <person name="Pangilinan J."/>
            <person name="Dilworth D."/>
            <person name="Sandor L."/>
            <person name="Poggeler S."/>
            <person name="Barry K."/>
            <person name="Grigoriev I.V."/>
            <person name="Nowrousian M."/>
        </authorList>
    </citation>
    <scope>NUCLEOTIDE SEQUENCE [LARGE SCALE GENOMIC DNA]</scope>
    <source>
        <strain evidence="2 3">CBS 389.68</strain>
    </source>
</reference>